<name>A0ABX3TDA9_9MYCO</name>
<evidence type="ECO:0000313" key="2">
    <source>
        <dbReference type="Proteomes" id="UP000192847"/>
    </source>
</evidence>
<evidence type="ECO:0000313" key="1">
    <source>
        <dbReference type="EMBL" id="ORB76784.1"/>
    </source>
</evidence>
<keyword evidence="2" id="KW-1185">Reference proteome</keyword>
<comment type="caution">
    <text evidence="1">The sequence shown here is derived from an EMBL/GenBank/DDBJ whole genome shotgun (WGS) entry which is preliminary data.</text>
</comment>
<organism evidence="1 2">
    <name type="scientific">Mycobacterium timonense</name>
    <dbReference type="NCBI Taxonomy" id="701043"/>
    <lineage>
        <taxon>Bacteria</taxon>
        <taxon>Bacillati</taxon>
        <taxon>Actinomycetota</taxon>
        <taxon>Actinomycetes</taxon>
        <taxon>Mycobacteriales</taxon>
        <taxon>Mycobacteriaceae</taxon>
        <taxon>Mycobacterium</taxon>
        <taxon>Mycobacterium avium complex (MAC)</taxon>
    </lineage>
</organism>
<protein>
    <submittedName>
        <fullName evidence="1">Uncharacterized protein</fullName>
    </submittedName>
</protein>
<gene>
    <name evidence="1" type="ORF">BST46_28160</name>
</gene>
<proteinExistence type="predicted"/>
<dbReference type="Proteomes" id="UP000192847">
    <property type="component" value="Unassembled WGS sequence"/>
</dbReference>
<sequence>MMGSDGGPAAGDAGARAGAIGMNYGQVWDRRSPFVDLTIVIISPRAPTLALCQPRRVHAATASVETGKLRTHGLDLRQVLPVLLVQARGSVPALTGGGRRIGHHLLAGL</sequence>
<dbReference type="EMBL" id="MVIL01000473">
    <property type="protein sequence ID" value="ORB76784.1"/>
    <property type="molecule type" value="Genomic_DNA"/>
</dbReference>
<reference evidence="1 2" key="1">
    <citation type="submission" date="2017-02" db="EMBL/GenBank/DDBJ databases">
        <title>The new phylogeny of genus Mycobacterium.</title>
        <authorList>
            <person name="Tortoli E."/>
            <person name="Trovato A."/>
            <person name="Cirillo D.M."/>
        </authorList>
    </citation>
    <scope>NUCLEOTIDE SEQUENCE [LARGE SCALE GENOMIC DNA]</scope>
    <source>
        <strain evidence="1 2">CCUG 56329</strain>
    </source>
</reference>
<accession>A0ABX3TDA9</accession>